<dbReference type="AlphaFoldDB" id="A0AA91EH60"/>
<evidence type="ECO:0000313" key="3">
    <source>
        <dbReference type="Proteomes" id="UP000078431"/>
    </source>
</evidence>
<proteinExistence type="predicted"/>
<name>A0AA91EH60_9GAMM</name>
<comment type="caution">
    <text evidence="2">The sequence shown here is derived from an EMBL/GenBank/DDBJ whole genome shotgun (WGS) entry which is preliminary data.</text>
</comment>
<gene>
    <name evidence="2" type="ORF">M993_02197</name>
</gene>
<dbReference type="EMBL" id="LXEX01000031">
    <property type="protein sequence ID" value="OAT58894.1"/>
    <property type="molecule type" value="Genomic_DNA"/>
</dbReference>
<evidence type="ECO:0000256" key="1">
    <source>
        <dbReference type="SAM" id="SignalP"/>
    </source>
</evidence>
<evidence type="ECO:0000313" key="2">
    <source>
        <dbReference type="EMBL" id="OAT58894.1"/>
    </source>
</evidence>
<dbReference type="Proteomes" id="UP000078431">
    <property type="component" value="Unassembled WGS sequence"/>
</dbReference>
<keyword evidence="2" id="KW-0675">Receptor</keyword>
<protein>
    <submittedName>
        <fullName evidence="2">TonB-dependent receptor</fullName>
    </submittedName>
</protein>
<reference evidence="2 3" key="1">
    <citation type="submission" date="2016-04" db="EMBL/GenBank/DDBJ databases">
        <title>ATOL: Assembling a taxonomically balanced genome-scale reconstruction of the evolutionary history of the Enterobacteriaceae.</title>
        <authorList>
            <person name="Plunkett G.III."/>
            <person name="Neeno-Eckwall E.C."/>
            <person name="Glasner J.D."/>
            <person name="Perna N.T."/>
        </authorList>
    </citation>
    <scope>NUCLEOTIDE SEQUENCE [LARGE SCALE GENOMIC DNA]</scope>
    <source>
        <strain evidence="2 3">ATCC 12841</strain>
    </source>
</reference>
<sequence>MTAVKERHLPSVILVIAVLSSMLLTAANARASTLTNSTEKAAGEVLIPQACGSCVSYDVSVWMFTPTRPDALKNILQSLNTLPEGEPDEVEGQRVISPDKSTVAADTFRQSGTLDPLVLWHAMSIFGEPLPLELVSSAGTFRAELNMKAVPSTTFLKPSSETFNQKILSLSRNADNEDSTSQIQTFLNFKLIAGLPVGSGSGVNDIASSSGRMLIKNGGALLNVNRMGNRYLVWIVHATYINF</sequence>
<feature type="signal peptide" evidence="1">
    <location>
        <begin position="1"/>
        <end position="31"/>
    </location>
</feature>
<accession>A0AA91EH60</accession>
<feature type="chain" id="PRO_5041739785" evidence="1">
    <location>
        <begin position="32"/>
        <end position="243"/>
    </location>
</feature>
<organism evidence="2 3">
    <name type="scientific">Obesumbacterium proteus ATCC 12841</name>
    <dbReference type="NCBI Taxonomy" id="1354268"/>
    <lineage>
        <taxon>Bacteria</taxon>
        <taxon>Pseudomonadati</taxon>
        <taxon>Pseudomonadota</taxon>
        <taxon>Gammaproteobacteria</taxon>
        <taxon>Enterobacterales</taxon>
        <taxon>Hafniaceae</taxon>
        <taxon>Obesumbacterium</taxon>
    </lineage>
</organism>
<dbReference type="RefSeq" id="WP_061552834.1">
    <property type="nucleotide sequence ID" value="NZ_LXEX01000031.1"/>
</dbReference>
<keyword evidence="1" id="KW-0732">Signal</keyword>
<keyword evidence="3" id="KW-1185">Reference proteome</keyword>